<dbReference type="InterPro" id="IPR011701">
    <property type="entry name" value="MFS"/>
</dbReference>
<name>A0ABT6Y052_ALISE</name>
<dbReference type="EMBL" id="JASGCB010000018">
    <property type="protein sequence ID" value="MDI9260610.1"/>
    <property type="molecule type" value="Genomic_DNA"/>
</dbReference>
<feature type="transmembrane region" description="Helical" evidence="6">
    <location>
        <begin position="316"/>
        <end position="333"/>
    </location>
</feature>
<feature type="transmembrane region" description="Helical" evidence="6">
    <location>
        <begin position="354"/>
        <end position="377"/>
    </location>
</feature>
<feature type="transmembrane region" description="Helical" evidence="6">
    <location>
        <begin position="383"/>
        <end position="404"/>
    </location>
</feature>
<reference evidence="8 9" key="1">
    <citation type="submission" date="2023-04" db="EMBL/GenBank/DDBJ databases">
        <title>A. sendaiensis sub sp. chiapanensis a novel subspecie with specific adaptation in bacterial cell wall isolated from an active volcano.</title>
        <authorList>
            <person name="Alvarez Gutierrez P.E."/>
            <person name="Ortiz Cortes L.Y."/>
        </authorList>
    </citation>
    <scope>NUCLEOTIDE SEQUENCE [LARGE SCALE GENOMIC DNA]</scope>
    <source>
        <strain evidence="8 9">PA2</strain>
    </source>
</reference>
<dbReference type="PROSITE" id="PS50850">
    <property type="entry name" value="MFS"/>
    <property type="match status" value="1"/>
</dbReference>
<feature type="transmembrane region" description="Helical" evidence="6">
    <location>
        <begin position="291"/>
        <end position="310"/>
    </location>
</feature>
<sequence>MRRGYRALADLAYPSALKRYVALLVVQKFFSSVVLYGVVASLFMVSRGLDYTEIFTLESILALVLFLVDIPSSAWADRYDRKWMLVVGHAAAVLSVLVFAWARPFWMFATSYALSGVGIAILSGVESAYVYDLCKAFNGQEHATRVYARLNAAEQCATVLSFPLGSWLATHGYVLAVYATAAANAAGLLLVLFLPAQRVREDQGQEEDQRATNQRSALVSTWNFIVSNPRLLLLAFAGPAVWVVFNGFNYLNQPLFVRAGLPVHDFGWVMAAGSLAAMAISFLIDRVNQRFGFMGPIVVSTLAMSAAFACMAWTNHLAWIVVAILILNMGESLRSPLLNSLTNSLVPSEVRATALSVLTAVGTLLTLTLNPVVGYFADHSVAAGLLFSGALVFLFSFGGLPFLLRMRVHSALREMSSDPSGDASPR</sequence>
<keyword evidence="5 6" id="KW-0472">Membrane</keyword>
<keyword evidence="3 6" id="KW-0812">Transmembrane</keyword>
<feature type="domain" description="Major facilitator superfamily (MFS) profile" evidence="7">
    <location>
        <begin position="17"/>
        <end position="407"/>
    </location>
</feature>
<evidence type="ECO:0000313" key="8">
    <source>
        <dbReference type="EMBL" id="MDI9260610.1"/>
    </source>
</evidence>
<evidence type="ECO:0000256" key="5">
    <source>
        <dbReference type="ARBA" id="ARBA00023136"/>
    </source>
</evidence>
<proteinExistence type="predicted"/>
<accession>A0ABT6Y052</accession>
<evidence type="ECO:0000313" key="9">
    <source>
        <dbReference type="Proteomes" id="UP001529245"/>
    </source>
</evidence>
<evidence type="ECO:0000256" key="1">
    <source>
        <dbReference type="ARBA" id="ARBA00004651"/>
    </source>
</evidence>
<feature type="transmembrane region" description="Helical" evidence="6">
    <location>
        <begin position="83"/>
        <end position="102"/>
    </location>
</feature>
<evidence type="ECO:0000256" key="6">
    <source>
        <dbReference type="SAM" id="Phobius"/>
    </source>
</evidence>
<comment type="caution">
    <text evidence="8">The sequence shown here is derived from an EMBL/GenBank/DDBJ whole genome shotgun (WGS) entry which is preliminary data.</text>
</comment>
<feature type="transmembrane region" description="Helical" evidence="6">
    <location>
        <begin position="266"/>
        <end position="284"/>
    </location>
</feature>
<evidence type="ECO:0000256" key="2">
    <source>
        <dbReference type="ARBA" id="ARBA00022448"/>
    </source>
</evidence>
<evidence type="ECO:0000256" key="3">
    <source>
        <dbReference type="ARBA" id="ARBA00022692"/>
    </source>
</evidence>
<keyword evidence="4 6" id="KW-1133">Transmembrane helix</keyword>
<comment type="subcellular location">
    <subcellularLocation>
        <location evidence="1">Cell membrane</location>
        <topology evidence="1">Multi-pass membrane protein</topology>
    </subcellularLocation>
</comment>
<dbReference type="RefSeq" id="WP_283204063.1">
    <property type="nucleotide sequence ID" value="NZ_JASGCB010000018.1"/>
</dbReference>
<dbReference type="InterPro" id="IPR053160">
    <property type="entry name" value="MFS_DHA3_Transporter"/>
</dbReference>
<keyword evidence="9" id="KW-1185">Reference proteome</keyword>
<keyword evidence="2" id="KW-0813">Transport</keyword>
<feature type="transmembrane region" description="Helical" evidence="6">
    <location>
        <begin position="51"/>
        <end position="71"/>
    </location>
</feature>
<dbReference type="PANTHER" id="PTHR23530:SF1">
    <property type="entry name" value="PERMEASE, MAJOR FACILITATOR SUPERFAMILY-RELATED"/>
    <property type="match status" value="1"/>
</dbReference>
<dbReference type="PANTHER" id="PTHR23530">
    <property type="entry name" value="TRANSPORT PROTEIN-RELATED"/>
    <property type="match status" value="1"/>
</dbReference>
<dbReference type="SUPFAM" id="SSF103473">
    <property type="entry name" value="MFS general substrate transporter"/>
    <property type="match status" value="1"/>
</dbReference>
<dbReference type="InterPro" id="IPR020846">
    <property type="entry name" value="MFS_dom"/>
</dbReference>
<dbReference type="Gene3D" id="1.20.1250.20">
    <property type="entry name" value="MFS general substrate transporter like domains"/>
    <property type="match status" value="1"/>
</dbReference>
<protein>
    <submittedName>
        <fullName evidence="8">MFS transporter</fullName>
    </submittedName>
</protein>
<organism evidence="8 9">
    <name type="scientific">Alicyclobacillus sendaiensis PA2</name>
    <dbReference type="NCBI Taxonomy" id="3029425"/>
    <lineage>
        <taxon>Bacteria</taxon>
        <taxon>Bacillati</taxon>
        <taxon>Bacillota</taxon>
        <taxon>Bacilli</taxon>
        <taxon>Bacillales</taxon>
        <taxon>Alicyclobacillaceae</taxon>
        <taxon>Alicyclobacillus</taxon>
    </lineage>
</organism>
<dbReference type="InterPro" id="IPR036259">
    <property type="entry name" value="MFS_trans_sf"/>
</dbReference>
<dbReference type="Pfam" id="PF07690">
    <property type="entry name" value="MFS_1"/>
    <property type="match status" value="1"/>
</dbReference>
<feature type="transmembrane region" description="Helical" evidence="6">
    <location>
        <begin position="231"/>
        <end position="251"/>
    </location>
</feature>
<dbReference type="Proteomes" id="UP001529245">
    <property type="component" value="Unassembled WGS sequence"/>
</dbReference>
<gene>
    <name evidence="8" type="ORF">QID03_10465</name>
</gene>
<feature type="transmembrane region" description="Helical" evidence="6">
    <location>
        <begin position="21"/>
        <end position="45"/>
    </location>
</feature>
<feature type="transmembrane region" description="Helical" evidence="6">
    <location>
        <begin position="175"/>
        <end position="194"/>
    </location>
</feature>
<evidence type="ECO:0000259" key="7">
    <source>
        <dbReference type="PROSITE" id="PS50850"/>
    </source>
</evidence>
<evidence type="ECO:0000256" key="4">
    <source>
        <dbReference type="ARBA" id="ARBA00022989"/>
    </source>
</evidence>